<feature type="compositionally biased region" description="Basic and acidic residues" evidence="1">
    <location>
        <begin position="76"/>
        <end position="85"/>
    </location>
</feature>
<protein>
    <submittedName>
        <fullName evidence="2">Uncharacterized protein</fullName>
    </submittedName>
</protein>
<name>A0A9P5P6Y7_9AGAR</name>
<organism evidence="2 3">
    <name type="scientific">Rhodocollybia butyracea</name>
    <dbReference type="NCBI Taxonomy" id="206335"/>
    <lineage>
        <taxon>Eukaryota</taxon>
        <taxon>Fungi</taxon>
        <taxon>Dikarya</taxon>
        <taxon>Basidiomycota</taxon>
        <taxon>Agaricomycotina</taxon>
        <taxon>Agaricomycetes</taxon>
        <taxon>Agaricomycetidae</taxon>
        <taxon>Agaricales</taxon>
        <taxon>Marasmiineae</taxon>
        <taxon>Omphalotaceae</taxon>
        <taxon>Rhodocollybia</taxon>
    </lineage>
</organism>
<evidence type="ECO:0000313" key="3">
    <source>
        <dbReference type="Proteomes" id="UP000772434"/>
    </source>
</evidence>
<keyword evidence="3" id="KW-1185">Reference proteome</keyword>
<dbReference type="EMBL" id="JADNRY010000493">
    <property type="protein sequence ID" value="KAF9048144.1"/>
    <property type="molecule type" value="Genomic_DNA"/>
</dbReference>
<feature type="compositionally biased region" description="Basic residues" evidence="1">
    <location>
        <begin position="232"/>
        <end position="241"/>
    </location>
</feature>
<comment type="caution">
    <text evidence="2">The sequence shown here is derived from an EMBL/GenBank/DDBJ whole genome shotgun (WGS) entry which is preliminary data.</text>
</comment>
<feature type="compositionally biased region" description="Low complexity" evidence="1">
    <location>
        <begin position="1"/>
        <end position="14"/>
    </location>
</feature>
<dbReference type="Proteomes" id="UP000772434">
    <property type="component" value="Unassembled WGS sequence"/>
</dbReference>
<gene>
    <name evidence="2" type="ORF">BDP27DRAFT_1434379</name>
</gene>
<feature type="region of interest" description="Disordered" evidence="1">
    <location>
        <begin position="1"/>
        <end position="115"/>
    </location>
</feature>
<evidence type="ECO:0000256" key="1">
    <source>
        <dbReference type="SAM" id="MobiDB-lite"/>
    </source>
</evidence>
<proteinExistence type="predicted"/>
<feature type="compositionally biased region" description="Acidic residues" evidence="1">
    <location>
        <begin position="103"/>
        <end position="113"/>
    </location>
</feature>
<accession>A0A9P5P6Y7</accession>
<evidence type="ECO:0000313" key="2">
    <source>
        <dbReference type="EMBL" id="KAF9048144.1"/>
    </source>
</evidence>
<feature type="compositionally biased region" description="Basic residues" evidence="1">
    <location>
        <begin position="86"/>
        <end position="96"/>
    </location>
</feature>
<dbReference type="AlphaFoldDB" id="A0A9P5P6Y7"/>
<reference evidence="2" key="1">
    <citation type="submission" date="2020-11" db="EMBL/GenBank/DDBJ databases">
        <authorList>
            <consortium name="DOE Joint Genome Institute"/>
            <person name="Ahrendt S."/>
            <person name="Riley R."/>
            <person name="Andreopoulos W."/>
            <person name="Labutti K."/>
            <person name="Pangilinan J."/>
            <person name="Ruiz-Duenas F.J."/>
            <person name="Barrasa J.M."/>
            <person name="Sanchez-Garcia M."/>
            <person name="Camarero S."/>
            <person name="Miyauchi S."/>
            <person name="Serrano A."/>
            <person name="Linde D."/>
            <person name="Babiker R."/>
            <person name="Drula E."/>
            <person name="Ayuso-Fernandez I."/>
            <person name="Pacheco R."/>
            <person name="Padilla G."/>
            <person name="Ferreira P."/>
            <person name="Barriuso J."/>
            <person name="Kellner H."/>
            <person name="Castanera R."/>
            <person name="Alfaro M."/>
            <person name="Ramirez L."/>
            <person name="Pisabarro A.G."/>
            <person name="Kuo A."/>
            <person name="Tritt A."/>
            <person name="Lipzen A."/>
            <person name="He G."/>
            <person name="Yan M."/>
            <person name="Ng V."/>
            <person name="Cullen D."/>
            <person name="Martin F."/>
            <person name="Rosso M.-N."/>
            <person name="Henrissat B."/>
            <person name="Hibbett D."/>
            <person name="Martinez A.T."/>
            <person name="Grigoriev I.V."/>
        </authorList>
    </citation>
    <scope>NUCLEOTIDE SEQUENCE</scope>
    <source>
        <strain evidence="2">AH 40177</strain>
    </source>
</reference>
<sequence length="263" mass="28895">MPESATNSKSSANAAHKENINSPNTTMAPALENGAEVTVENMGDSTEDEKRTLFVQDEAATILAPGSKSLPKKRKLEGSTEESTKKGRTGAKRAAIKSREIESGDDSDSDDDNERVVDIDLVPKQNNESDCKGVECKEELISQQAAAEAIAKFHHDPKNEINYGLRRLCCTLAWFAPESGTSSRPLAIHVMTTKQGNLICPYHTISDHWGCAYDEDRREDRAYRVTGVPKAPIKKSTKKNPKNPDPRVTPSIHQHCDILKAGR</sequence>
<feature type="region of interest" description="Disordered" evidence="1">
    <location>
        <begin position="228"/>
        <end position="252"/>
    </location>
</feature>